<protein>
    <recommendedName>
        <fullName evidence="2">DUF5077 domain-containing protein</fullName>
    </recommendedName>
</protein>
<proteinExistence type="predicted"/>
<dbReference type="Pfam" id="PF11958">
    <property type="entry name" value="DUF3472"/>
    <property type="match status" value="1"/>
</dbReference>
<dbReference type="Pfam" id="PF16871">
    <property type="entry name" value="DUF5077"/>
    <property type="match status" value="1"/>
</dbReference>
<evidence type="ECO:0000313" key="4">
    <source>
        <dbReference type="Proteomes" id="UP000319908"/>
    </source>
</evidence>
<comment type="caution">
    <text evidence="3">The sequence shown here is derived from an EMBL/GenBank/DDBJ whole genome shotgun (WGS) entry which is preliminary data.</text>
</comment>
<accession>A0A5C6BW51</accession>
<keyword evidence="4" id="KW-1185">Reference proteome</keyword>
<dbReference type="InterPro" id="IPR021862">
    <property type="entry name" value="DUF3472"/>
</dbReference>
<gene>
    <name evidence="3" type="ORF">Poly21_28680</name>
</gene>
<reference evidence="3 4" key="1">
    <citation type="journal article" date="2020" name="Antonie Van Leeuwenhoek">
        <title>Rhodopirellula heiligendammensis sp. nov., Rhodopirellula pilleata sp. nov., and Rhodopirellula solitaria sp. nov. isolated from natural or artificial marine surfaces in Northern Germany and California, USA, and emended description of the genus Rhodopirellula.</title>
        <authorList>
            <person name="Kallscheuer N."/>
            <person name="Wiegand S."/>
            <person name="Jogler M."/>
            <person name="Boedeker C."/>
            <person name="Peeters S.H."/>
            <person name="Rast P."/>
            <person name="Heuer A."/>
            <person name="Jetten M.S.M."/>
            <person name="Rohde M."/>
            <person name="Jogler C."/>
        </authorList>
    </citation>
    <scope>NUCLEOTIDE SEQUENCE [LARGE SCALE GENOMIC DNA]</scope>
    <source>
        <strain evidence="3 4">Poly21</strain>
    </source>
</reference>
<organism evidence="3 4">
    <name type="scientific">Allorhodopirellula heiligendammensis</name>
    <dbReference type="NCBI Taxonomy" id="2714739"/>
    <lineage>
        <taxon>Bacteria</taxon>
        <taxon>Pseudomonadati</taxon>
        <taxon>Planctomycetota</taxon>
        <taxon>Planctomycetia</taxon>
        <taxon>Pirellulales</taxon>
        <taxon>Pirellulaceae</taxon>
        <taxon>Allorhodopirellula</taxon>
    </lineage>
</organism>
<dbReference type="Proteomes" id="UP000319908">
    <property type="component" value="Unassembled WGS sequence"/>
</dbReference>
<feature type="signal peptide" evidence="1">
    <location>
        <begin position="1"/>
        <end position="23"/>
    </location>
</feature>
<dbReference type="RefSeq" id="WP_302118846.1">
    <property type="nucleotide sequence ID" value="NZ_SJPU01000002.1"/>
</dbReference>
<evidence type="ECO:0000256" key="1">
    <source>
        <dbReference type="SAM" id="SignalP"/>
    </source>
</evidence>
<dbReference type="AlphaFoldDB" id="A0A5C6BW51"/>
<feature type="chain" id="PRO_5022937917" description="DUF5077 domain-containing protein" evidence="1">
    <location>
        <begin position="24"/>
        <end position="430"/>
    </location>
</feature>
<dbReference type="EMBL" id="SJPU01000002">
    <property type="protein sequence ID" value="TWU15671.1"/>
    <property type="molecule type" value="Genomic_DNA"/>
</dbReference>
<keyword evidence="1" id="KW-0732">Signal</keyword>
<sequence>MLTTNSFFTAAMVTLLGAVTPIAAEEWTVPLAGNAFHRAPPSGRRLPLTDGALRIRGDRVYSVYFHVDRPGQVELAIKGRSVDGQSSIQARVGDTLLSTRLNDSQLQTYSLGDVAIAKPGYVRIDLSRDEADASSATEISDLIVRSDTDGMKLDFVQSNKGNMFYWGRRGPSVHLHYHLPKDTDVTYAYSEITVPAGQDAIGSYFMANGFGEGYFGMQVNSNTERRVLFSVWSPFHTDNPNEIPDEDRIRTLAKGTDVRAQDFGNEGSGGQSYMIYPWQAGATYRFLTKVTPDGDGNTHYTSWFGDKAAGEWRLIASFQRPKTDKHLTGFHSFLENFSPEYGNAERSAHYGNQWVRDTAGKWHEITSMKFTGDNTARARQRLDYAGGSKQASFFLRNCGFFDDQVALDQTFERASSGAQPEIDFAALPQN</sequence>
<evidence type="ECO:0000313" key="3">
    <source>
        <dbReference type="EMBL" id="TWU15671.1"/>
    </source>
</evidence>
<feature type="domain" description="DUF5077" evidence="2">
    <location>
        <begin position="29"/>
        <end position="148"/>
    </location>
</feature>
<name>A0A5C6BW51_9BACT</name>
<dbReference type="InterPro" id="IPR031712">
    <property type="entry name" value="DUF5077"/>
</dbReference>
<evidence type="ECO:0000259" key="2">
    <source>
        <dbReference type="Pfam" id="PF16871"/>
    </source>
</evidence>